<keyword evidence="2" id="KW-1185">Reference proteome</keyword>
<dbReference type="Proteomes" id="UP000292702">
    <property type="component" value="Unassembled WGS sequence"/>
</dbReference>
<accession>A0A4R0R5G8</accession>
<evidence type="ECO:0000313" key="1">
    <source>
        <dbReference type="EMBL" id="TCD61566.1"/>
    </source>
</evidence>
<sequence>MLSLYRLIVNDKARDERFIEILLVIHLMATVHSLNISNSVVLDALLEDLAFRLKIPTHTWPGNEPEIYVRSQILESFEVVSGQSMTLDDFKVQVHQDADNEVVGYPRVDERNFDSDEPIMSAKYSIDPMEENRGTIRIFWRGDPSDAVVDDKDSMADGDNIMAAGKAMDVD</sequence>
<dbReference type="AlphaFoldDB" id="A0A4R0R5G8"/>
<dbReference type="EMBL" id="RWJN01000451">
    <property type="protein sequence ID" value="TCD61566.1"/>
    <property type="molecule type" value="Genomic_DNA"/>
</dbReference>
<organism evidence="1 2">
    <name type="scientific">Steccherinum ochraceum</name>
    <dbReference type="NCBI Taxonomy" id="92696"/>
    <lineage>
        <taxon>Eukaryota</taxon>
        <taxon>Fungi</taxon>
        <taxon>Dikarya</taxon>
        <taxon>Basidiomycota</taxon>
        <taxon>Agaricomycotina</taxon>
        <taxon>Agaricomycetes</taxon>
        <taxon>Polyporales</taxon>
        <taxon>Steccherinaceae</taxon>
        <taxon>Steccherinum</taxon>
    </lineage>
</organism>
<comment type="caution">
    <text evidence="1">The sequence shown here is derived from an EMBL/GenBank/DDBJ whole genome shotgun (WGS) entry which is preliminary data.</text>
</comment>
<protein>
    <submittedName>
        <fullName evidence="1">Uncharacterized protein</fullName>
    </submittedName>
</protein>
<name>A0A4R0R5G8_9APHY</name>
<proteinExistence type="predicted"/>
<evidence type="ECO:0000313" key="2">
    <source>
        <dbReference type="Proteomes" id="UP000292702"/>
    </source>
</evidence>
<gene>
    <name evidence="1" type="ORF">EIP91_008240</name>
</gene>
<reference evidence="1 2" key="1">
    <citation type="submission" date="2018-11" db="EMBL/GenBank/DDBJ databases">
        <title>Genome assembly of Steccherinum ochraceum LE-BIN_3174, the white-rot fungus of the Steccherinaceae family (The Residual Polyporoid clade, Polyporales, Basidiomycota).</title>
        <authorList>
            <person name="Fedorova T.V."/>
            <person name="Glazunova O.A."/>
            <person name="Landesman E.O."/>
            <person name="Moiseenko K.V."/>
            <person name="Psurtseva N.V."/>
            <person name="Savinova O.S."/>
            <person name="Shakhova N.V."/>
            <person name="Tyazhelova T.V."/>
            <person name="Vasina D.V."/>
        </authorList>
    </citation>
    <scope>NUCLEOTIDE SEQUENCE [LARGE SCALE GENOMIC DNA]</scope>
    <source>
        <strain evidence="1 2">LE-BIN_3174</strain>
    </source>
</reference>